<evidence type="ECO:0000313" key="2">
    <source>
        <dbReference type="Proteomes" id="UP000887159"/>
    </source>
</evidence>
<keyword evidence="2" id="KW-1185">Reference proteome</keyword>
<organism evidence="1 2">
    <name type="scientific">Trichonephila clavipes</name>
    <name type="common">Golden silk orbweaver</name>
    <name type="synonym">Nephila clavipes</name>
    <dbReference type="NCBI Taxonomy" id="2585209"/>
    <lineage>
        <taxon>Eukaryota</taxon>
        <taxon>Metazoa</taxon>
        <taxon>Ecdysozoa</taxon>
        <taxon>Arthropoda</taxon>
        <taxon>Chelicerata</taxon>
        <taxon>Arachnida</taxon>
        <taxon>Araneae</taxon>
        <taxon>Araneomorphae</taxon>
        <taxon>Entelegynae</taxon>
        <taxon>Araneoidea</taxon>
        <taxon>Nephilidae</taxon>
        <taxon>Trichonephila</taxon>
    </lineage>
</organism>
<evidence type="ECO:0000313" key="1">
    <source>
        <dbReference type="EMBL" id="GFX93248.1"/>
    </source>
</evidence>
<name>A0A8X6RDZ8_TRICX</name>
<accession>A0A8X6RDZ8</accession>
<dbReference type="Proteomes" id="UP000887159">
    <property type="component" value="Unassembled WGS sequence"/>
</dbReference>
<comment type="caution">
    <text evidence="1">The sequence shown here is derived from an EMBL/GenBank/DDBJ whole genome shotgun (WGS) entry which is preliminary data.</text>
</comment>
<dbReference type="EMBL" id="BMAU01021172">
    <property type="protein sequence ID" value="GFX93248.1"/>
    <property type="molecule type" value="Genomic_DNA"/>
</dbReference>
<proteinExistence type="predicted"/>
<protein>
    <submittedName>
        <fullName evidence="1">Uncharacterized protein</fullName>
    </submittedName>
</protein>
<reference evidence="1" key="1">
    <citation type="submission" date="2020-08" db="EMBL/GenBank/DDBJ databases">
        <title>Multicomponent nature underlies the extraordinary mechanical properties of spider dragline silk.</title>
        <authorList>
            <person name="Kono N."/>
            <person name="Nakamura H."/>
            <person name="Mori M."/>
            <person name="Yoshida Y."/>
            <person name="Ohtoshi R."/>
            <person name="Malay A.D."/>
            <person name="Moran D.A.P."/>
            <person name="Tomita M."/>
            <person name="Numata K."/>
            <person name="Arakawa K."/>
        </authorList>
    </citation>
    <scope>NUCLEOTIDE SEQUENCE</scope>
</reference>
<gene>
    <name evidence="1" type="ORF">TNCV_4761271</name>
</gene>
<dbReference type="AlphaFoldDB" id="A0A8X6RDZ8"/>
<sequence length="118" mass="14101">MAFLLSTKKEPLIELAEDLGLIAEASLSKPKKKDLIVKIPDCWYWDRTRDKASHDPIPIPLGYRGHPDYVEEDVKLMFDSIVKDRIRKEEKEEKFQREELEYELEKLRIYRLKIMPIQ</sequence>